<comment type="caution">
    <text evidence="2">The sequence shown here is derived from an EMBL/GenBank/DDBJ whole genome shotgun (WGS) entry which is preliminary data.</text>
</comment>
<feature type="region of interest" description="Disordered" evidence="1">
    <location>
        <begin position="1"/>
        <end position="30"/>
    </location>
</feature>
<organism evidence="2 3">
    <name type="scientific">Funneliformis geosporum</name>
    <dbReference type="NCBI Taxonomy" id="1117311"/>
    <lineage>
        <taxon>Eukaryota</taxon>
        <taxon>Fungi</taxon>
        <taxon>Fungi incertae sedis</taxon>
        <taxon>Mucoromycota</taxon>
        <taxon>Glomeromycotina</taxon>
        <taxon>Glomeromycetes</taxon>
        <taxon>Glomerales</taxon>
        <taxon>Glomeraceae</taxon>
        <taxon>Funneliformis</taxon>
    </lineage>
</organism>
<accession>A0A9W4T1X6</accession>
<sequence>MNNSSDNKSTPTVSHIQVIPAKRGSEKKTSTTNIAGHLRSKHRIIDGKEAEAI</sequence>
<feature type="compositionally biased region" description="Polar residues" evidence="1">
    <location>
        <begin position="1"/>
        <end position="15"/>
    </location>
</feature>
<reference evidence="2" key="1">
    <citation type="submission" date="2022-08" db="EMBL/GenBank/DDBJ databases">
        <authorList>
            <person name="Kallberg Y."/>
            <person name="Tangrot J."/>
            <person name="Rosling A."/>
        </authorList>
    </citation>
    <scope>NUCLEOTIDE SEQUENCE</scope>
    <source>
        <strain evidence="2">Wild A</strain>
    </source>
</reference>
<keyword evidence="3" id="KW-1185">Reference proteome</keyword>
<protein>
    <submittedName>
        <fullName evidence="2">13427_t:CDS:1</fullName>
    </submittedName>
</protein>
<gene>
    <name evidence="2" type="ORF">FWILDA_LOCUS14168</name>
</gene>
<evidence type="ECO:0000313" key="3">
    <source>
        <dbReference type="Proteomes" id="UP001153678"/>
    </source>
</evidence>
<proteinExistence type="predicted"/>
<dbReference type="AlphaFoldDB" id="A0A9W4T1X6"/>
<name>A0A9W4T1X6_9GLOM</name>
<evidence type="ECO:0000313" key="2">
    <source>
        <dbReference type="EMBL" id="CAI2189617.1"/>
    </source>
</evidence>
<evidence type="ECO:0000256" key="1">
    <source>
        <dbReference type="SAM" id="MobiDB-lite"/>
    </source>
</evidence>
<dbReference type="Proteomes" id="UP001153678">
    <property type="component" value="Unassembled WGS sequence"/>
</dbReference>
<dbReference type="EMBL" id="CAMKVN010005938">
    <property type="protein sequence ID" value="CAI2189617.1"/>
    <property type="molecule type" value="Genomic_DNA"/>
</dbReference>